<name>A0ABQ5CR94_9ASTR</name>
<dbReference type="InterPro" id="IPR000477">
    <property type="entry name" value="RT_dom"/>
</dbReference>
<dbReference type="PANTHER" id="PTHR33116">
    <property type="entry name" value="REVERSE TRANSCRIPTASE ZINC-BINDING DOMAIN-CONTAINING PROTEIN-RELATED-RELATED"/>
    <property type="match status" value="1"/>
</dbReference>
<evidence type="ECO:0000259" key="1">
    <source>
        <dbReference type="PROSITE" id="PS50878"/>
    </source>
</evidence>
<protein>
    <submittedName>
        <fullName evidence="2">Reverse transcriptase domain, reverse transcriptase zinc-binding domain protein</fullName>
    </submittedName>
</protein>
<evidence type="ECO:0000313" key="2">
    <source>
        <dbReference type="EMBL" id="GJT28637.1"/>
    </source>
</evidence>
<dbReference type="SUPFAM" id="SSF56672">
    <property type="entry name" value="DNA/RNA polymerases"/>
    <property type="match status" value="1"/>
</dbReference>
<dbReference type="GO" id="GO:0003964">
    <property type="term" value="F:RNA-directed DNA polymerase activity"/>
    <property type="evidence" value="ECO:0007669"/>
    <property type="project" value="UniProtKB-KW"/>
</dbReference>
<dbReference type="InterPro" id="IPR043502">
    <property type="entry name" value="DNA/RNA_pol_sf"/>
</dbReference>
<keyword evidence="2" id="KW-0808">Transferase</keyword>
<sequence>MACVSSTSFSLSINGNIHGYFKGKMGLRQGDPLSPYLFTLVMEILTLILKRKVRLSDSFRFHRHCEEIQLINVCFADDLFIFARGDVESARVIMESLKEFKLTSGLVPSLPKSTTYFCNVVTHIKNAILNIMPFVEGELSVKYLGVPLISSRLLIRDCKVPMEKAKNRIGDWKNKSLSFAGRLQLCKSVVSSMHVYWASVLIIPQGIIDDIHQLIRDFYGAIGSLFMGKPRFHGTRFVFLGRKGVLDYVTLTSLIMR</sequence>
<dbReference type="EMBL" id="BQNB010014476">
    <property type="protein sequence ID" value="GJT28637.1"/>
    <property type="molecule type" value="Genomic_DNA"/>
</dbReference>
<dbReference type="PROSITE" id="PS50878">
    <property type="entry name" value="RT_POL"/>
    <property type="match status" value="1"/>
</dbReference>
<keyword evidence="3" id="KW-1185">Reference proteome</keyword>
<reference evidence="2" key="2">
    <citation type="submission" date="2022-01" db="EMBL/GenBank/DDBJ databases">
        <authorList>
            <person name="Yamashiro T."/>
            <person name="Shiraishi A."/>
            <person name="Satake H."/>
            <person name="Nakayama K."/>
        </authorList>
    </citation>
    <scope>NUCLEOTIDE SEQUENCE</scope>
</reference>
<accession>A0ABQ5CR94</accession>
<proteinExistence type="predicted"/>
<keyword evidence="2" id="KW-0548">Nucleotidyltransferase</keyword>
<keyword evidence="2" id="KW-0695">RNA-directed DNA polymerase</keyword>
<dbReference type="Pfam" id="PF00078">
    <property type="entry name" value="RVT_1"/>
    <property type="match status" value="1"/>
</dbReference>
<organism evidence="2 3">
    <name type="scientific">Tanacetum coccineum</name>
    <dbReference type="NCBI Taxonomy" id="301880"/>
    <lineage>
        <taxon>Eukaryota</taxon>
        <taxon>Viridiplantae</taxon>
        <taxon>Streptophyta</taxon>
        <taxon>Embryophyta</taxon>
        <taxon>Tracheophyta</taxon>
        <taxon>Spermatophyta</taxon>
        <taxon>Magnoliopsida</taxon>
        <taxon>eudicotyledons</taxon>
        <taxon>Gunneridae</taxon>
        <taxon>Pentapetalae</taxon>
        <taxon>asterids</taxon>
        <taxon>campanulids</taxon>
        <taxon>Asterales</taxon>
        <taxon>Asteraceae</taxon>
        <taxon>Asteroideae</taxon>
        <taxon>Anthemideae</taxon>
        <taxon>Anthemidinae</taxon>
        <taxon>Tanacetum</taxon>
    </lineage>
</organism>
<evidence type="ECO:0000313" key="3">
    <source>
        <dbReference type="Proteomes" id="UP001151760"/>
    </source>
</evidence>
<reference evidence="2" key="1">
    <citation type="journal article" date="2022" name="Int. J. Mol. Sci.">
        <title>Draft Genome of Tanacetum Coccineum: Genomic Comparison of Closely Related Tanacetum-Family Plants.</title>
        <authorList>
            <person name="Yamashiro T."/>
            <person name="Shiraishi A."/>
            <person name="Nakayama K."/>
            <person name="Satake H."/>
        </authorList>
    </citation>
    <scope>NUCLEOTIDE SEQUENCE</scope>
</reference>
<dbReference type="PANTHER" id="PTHR33116:SF84">
    <property type="entry name" value="RNA-DIRECTED DNA POLYMERASE"/>
    <property type="match status" value="1"/>
</dbReference>
<feature type="domain" description="Reverse transcriptase" evidence="1">
    <location>
        <begin position="1"/>
        <end position="148"/>
    </location>
</feature>
<comment type="caution">
    <text evidence="2">The sequence shown here is derived from an EMBL/GenBank/DDBJ whole genome shotgun (WGS) entry which is preliminary data.</text>
</comment>
<dbReference type="Proteomes" id="UP001151760">
    <property type="component" value="Unassembled WGS sequence"/>
</dbReference>
<gene>
    <name evidence="2" type="ORF">Tco_0908912</name>
</gene>